<keyword evidence="1" id="KW-0732">Signal</keyword>
<dbReference type="RefSeq" id="WP_378986681.1">
    <property type="nucleotide sequence ID" value="NZ_JBHSBW010000013.1"/>
</dbReference>
<dbReference type="Proteomes" id="UP001595789">
    <property type="component" value="Unassembled WGS sequence"/>
</dbReference>
<keyword evidence="4" id="KW-1185">Reference proteome</keyword>
<comment type="caution">
    <text evidence="3">The sequence shown here is derived from an EMBL/GenBank/DDBJ whole genome shotgun (WGS) entry which is preliminary data.</text>
</comment>
<evidence type="ECO:0000313" key="4">
    <source>
        <dbReference type="Proteomes" id="UP001595789"/>
    </source>
</evidence>
<evidence type="ECO:0000259" key="2">
    <source>
        <dbReference type="SMART" id="SM00245"/>
    </source>
</evidence>
<dbReference type="SUPFAM" id="SSF52096">
    <property type="entry name" value="ClpP/crotonase"/>
    <property type="match status" value="1"/>
</dbReference>
<organism evidence="3 4">
    <name type="scientific">Pedobacter lithocola</name>
    <dbReference type="NCBI Taxonomy" id="1908239"/>
    <lineage>
        <taxon>Bacteria</taxon>
        <taxon>Pseudomonadati</taxon>
        <taxon>Bacteroidota</taxon>
        <taxon>Sphingobacteriia</taxon>
        <taxon>Sphingobacteriales</taxon>
        <taxon>Sphingobacteriaceae</taxon>
        <taxon>Pedobacter</taxon>
    </lineage>
</organism>
<dbReference type="GO" id="GO:0016787">
    <property type="term" value="F:hydrolase activity"/>
    <property type="evidence" value="ECO:0007669"/>
    <property type="project" value="UniProtKB-KW"/>
</dbReference>
<dbReference type="InterPro" id="IPR029045">
    <property type="entry name" value="ClpP/crotonase-like_dom_sf"/>
</dbReference>
<dbReference type="EC" id="3.4.-.-" evidence="3"/>
<dbReference type="SMART" id="SM00245">
    <property type="entry name" value="TSPc"/>
    <property type="match status" value="1"/>
</dbReference>
<accession>A0ABV8PEH5</accession>
<feature type="signal peptide" evidence="1">
    <location>
        <begin position="1"/>
        <end position="19"/>
    </location>
</feature>
<keyword evidence="3" id="KW-0378">Hydrolase</keyword>
<dbReference type="EMBL" id="JBHSBW010000013">
    <property type="protein sequence ID" value="MFC4212587.1"/>
    <property type="molecule type" value="Genomic_DNA"/>
</dbReference>
<dbReference type="InterPro" id="IPR005151">
    <property type="entry name" value="Tail-specific_protease"/>
</dbReference>
<gene>
    <name evidence="3" type="ORF">ACFOWA_15410</name>
</gene>
<protein>
    <submittedName>
        <fullName evidence="3">S41 family peptidase</fullName>
        <ecNumber evidence="3">3.4.-.-</ecNumber>
    </submittedName>
</protein>
<dbReference type="Gene3D" id="3.90.226.10">
    <property type="entry name" value="2-enoyl-CoA Hydratase, Chain A, domain 1"/>
    <property type="match status" value="1"/>
</dbReference>
<proteinExistence type="predicted"/>
<sequence length="344" mass="39244">MKRLLAIIFVLVLSLDLSAQKKITAQDSIKIFYDKLFSTLKSGYIHKENINWKLIESQTEQDLKQYNTFQNSLLEIKKLFDKIGATHCNVYYKQNKYSATGKTISKEDYSEQWKKKYDTKPAFEVKVINDKYGYILIPAMLSFDLSAKNIHNIAQPLYNKIAALKTENHIEGWIIDLRFNSGGNSWPMLLALYDFLGNNEIGGSLNGDKKQESKLRLDKGKLIEKSNMISFVNPIGELLDKKRVSVITGMFTASSGEVVALAFKGRPNTKFIGESTYGATTGNIACKLPFNITMALTTSFDSDRNGNYYEKILPDIRIFKQDNFDDIRLDKNIQQAIEFIDNKE</sequence>
<name>A0ABV8PEH5_9SPHI</name>
<feature type="chain" id="PRO_5046910148" evidence="1">
    <location>
        <begin position="20"/>
        <end position="344"/>
    </location>
</feature>
<evidence type="ECO:0000313" key="3">
    <source>
        <dbReference type="EMBL" id="MFC4212587.1"/>
    </source>
</evidence>
<feature type="domain" description="Tail specific protease" evidence="2">
    <location>
        <begin position="106"/>
        <end position="319"/>
    </location>
</feature>
<reference evidence="4" key="1">
    <citation type="journal article" date="2019" name="Int. J. Syst. Evol. Microbiol.">
        <title>The Global Catalogue of Microorganisms (GCM) 10K type strain sequencing project: providing services to taxonomists for standard genome sequencing and annotation.</title>
        <authorList>
            <consortium name="The Broad Institute Genomics Platform"/>
            <consortium name="The Broad Institute Genome Sequencing Center for Infectious Disease"/>
            <person name="Wu L."/>
            <person name="Ma J."/>
        </authorList>
    </citation>
    <scope>NUCLEOTIDE SEQUENCE [LARGE SCALE GENOMIC DNA]</scope>
    <source>
        <strain evidence="4">CCM 8691</strain>
    </source>
</reference>
<dbReference type="Pfam" id="PF03572">
    <property type="entry name" value="Peptidase_S41"/>
    <property type="match status" value="1"/>
</dbReference>
<evidence type="ECO:0000256" key="1">
    <source>
        <dbReference type="SAM" id="SignalP"/>
    </source>
</evidence>